<keyword evidence="2" id="KW-0479">Metal-binding</keyword>
<feature type="domain" description="Peptidase M48" evidence="8">
    <location>
        <begin position="176"/>
        <end position="275"/>
    </location>
</feature>
<dbReference type="STRING" id="1298598.JCM21714_2749"/>
<comment type="similarity">
    <text evidence="6">Belongs to the peptidase M48 family.</text>
</comment>
<dbReference type="AlphaFoldDB" id="W4VKB0"/>
<keyword evidence="3 6" id="KW-0378">Hydrolase</keyword>
<organism evidence="9 10">
    <name type="scientific">Gracilibacillus boraciitolerans JCM 21714</name>
    <dbReference type="NCBI Taxonomy" id="1298598"/>
    <lineage>
        <taxon>Bacteria</taxon>
        <taxon>Bacillati</taxon>
        <taxon>Bacillota</taxon>
        <taxon>Bacilli</taxon>
        <taxon>Bacillales</taxon>
        <taxon>Bacillaceae</taxon>
        <taxon>Gracilibacillus</taxon>
    </lineage>
</organism>
<feature type="transmembrane region" description="Helical" evidence="7">
    <location>
        <begin position="142"/>
        <end position="166"/>
    </location>
</feature>
<gene>
    <name evidence="9" type="ORF">JCM21714_2749</name>
</gene>
<comment type="cofactor">
    <cofactor evidence="6">
        <name>Zn(2+)</name>
        <dbReference type="ChEBI" id="CHEBI:29105"/>
    </cofactor>
    <text evidence="6">Binds 1 zinc ion per subunit.</text>
</comment>
<protein>
    <submittedName>
        <fullName evidence="9">Peptidase</fullName>
    </submittedName>
</protein>
<feature type="transmembrane region" description="Helical" evidence="7">
    <location>
        <begin position="72"/>
        <end position="97"/>
    </location>
</feature>
<evidence type="ECO:0000256" key="7">
    <source>
        <dbReference type="SAM" id="Phobius"/>
    </source>
</evidence>
<dbReference type="Gene3D" id="3.30.2010.10">
    <property type="entry name" value="Metalloproteases ('zincins'), catalytic domain"/>
    <property type="match status" value="1"/>
</dbReference>
<dbReference type="MEROPS" id="M48.009"/>
<dbReference type="GO" id="GO:0046872">
    <property type="term" value="F:metal ion binding"/>
    <property type="evidence" value="ECO:0007669"/>
    <property type="project" value="UniProtKB-KW"/>
</dbReference>
<sequence>MKKLFIIYGIYITVNFIYFYFLYPLDSFSDTRYGALSHAFFFTMWPLQLLILFVLIKKTAVIHRLEEKRYKIFLFTSLLVGLDYFSHFPFRVAWYVISKNEGTRTQGFLAWLLESLLSTGLFWISLFVILTGTRFVINRWPLIWGWILWLLLIPIILFVMFVQPIWIDPLFDDFSPIQNGKLKESIIELTTEAGIADSDIFVVNKSEKVSTYNAYVTGIFNHARIVLWDTTIEGMQTSEILFIMAHEIAHYIYQHVYWGNRSVSCIKSIYFIGASKTFTKLEKCLPTTIINKIITNNSHHLNGNTACSAVGITANGNTSRSLCNKTNR</sequence>
<evidence type="ECO:0000313" key="10">
    <source>
        <dbReference type="Proteomes" id="UP000019102"/>
    </source>
</evidence>
<dbReference type="GO" id="GO:0006508">
    <property type="term" value="P:proteolysis"/>
    <property type="evidence" value="ECO:0007669"/>
    <property type="project" value="UniProtKB-KW"/>
</dbReference>
<evidence type="ECO:0000256" key="1">
    <source>
        <dbReference type="ARBA" id="ARBA00022670"/>
    </source>
</evidence>
<feature type="transmembrane region" description="Helical" evidence="7">
    <location>
        <begin position="5"/>
        <end position="23"/>
    </location>
</feature>
<feature type="transmembrane region" description="Helical" evidence="7">
    <location>
        <begin position="35"/>
        <end position="56"/>
    </location>
</feature>
<dbReference type="Pfam" id="PF01435">
    <property type="entry name" value="Peptidase_M48"/>
    <property type="match status" value="1"/>
</dbReference>
<dbReference type="EMBL" id="BAVS01000014">
    <property type="protein sequence ID" value="GAE93647.1"/>
    <property type="molecule type" value="Genomic_DNA"/>
</dbReference>
<dbReference type="eggNOG" id="COG0501">
    <property type="taxonomic scope" value="Bacteria"/>
</dbReference>
<keyword evidence="10" id="KW-1185">Reference proteome</keyword>
<name>W4VKB0_9BACI</name>
<dbReference type="InterPro" id="IPR001915">
    <property type="entry name" value="Peptidase_M48"/>
</dbReference>
<keyword evidence="5 6" id="KW-0482">Metalloprotease</keyword>
<dbReference type="Proteomes" id="UP000019102">
    <property type="component" value="Unassembled WGS sequence"/>
</dbReference>
<evidence type="ECO:0000313" key="9">
    <source>
        <dbReference type="EMBL" id="GAE93647.1"/>
    </source>
</evidence>
<accession>W4VKB0</accession>
<feature type="transmembrane region" description="Helical" evidence="7">
    <location>
        <begin position="109"/>
        <end position="130"/>
    </location>
</feature>
<dbReference type="PANTHER" id="PTHR10120">
    <property type="entry name" value="CAAX PRENYL PROTEASE 1"/>
    <property type="match status" value="1"/>
</dbReference>
<keyword evidence="4 6" id="KW-0862">Zinc</keyword>
<keyword evidence="7" id="KW-0812">Transmembrane</keyword>
<evidence type="ECO:0000256" key="2">
    <source>
        <dbReference type="ARBA" id="ARBA00022723"/>
    </source>
</evidence>
<dbReference type="GO" id="GO:0004222">
    <property type="term" value="F:metalloendopeptidase activity"/>
    <property type="evidence" value="ECO:0007669"/>
    <property type="project" value="InterPro"/>
</dbReference>
<comment type="caution">
    <text evidence="9">The sequence shown here is derived from an EMBL/GenBank/DDBJ whole genome shotgun (WGS) entry which is preliminary data.</text>
</comment>
<evidence type="ECO:0000259" key="8">
    <source>
        <dbReference type="Pfam" id="PF01435"/>
    </source>
</evidence>
<proteinExistence type="inferred from homology"/>
<evidence type="ECO:0000256" key="3">
    <source>
        <dbReference type="ARBA" id="ARBA00022801"/>
    </source>
</evidence>
<keyword evidence="7" id="KW-0472">Membrane</keyword>
<reference evidence="9 10" key="1">
    <citation type="journal article" date="2014" name="Genome Announc.">
        <title>Draft Genome Sequence of the Boron-Tolerant and Moderately Halotolerant Bacterium Gracilibacillus boraciitolerans JCM 21714T.</title>
        <authorList>
            <person name="Ahmed I."/>
            <person name="Oshima K."/>
            <person name="Suda W."/>
            <person name="Kitamura K."/>
            <person name="Iida T."/>
            <person name="Ohmori Y."/>
            <person name="Fujiwara T."/>
            <person name="Hattori M."/>
            <person name="Ohkuma M."/>
        </authorList>
    </citation>
    <scope>NUCLEOTIDE SEQUENCE [LARGE SCALE GENOMIC DNA]</scope>
    <source>
        <strain evidence="9 10">JCM 21714</strain>
    </source>
</reference>
<evidence type="ECO:0000256" key="6">
    <source>
        <dbReference type="RuleBase" id="RU003983"/>
    </source>
</evidence>
<evidence type="ECO:0000256" key="5">
    <source>
        <dbReference type="ARBA" id="ARBA00023049"/>
    </source>
</evidence>
<keyword evidence="7" id="KW-1133">Transmembrane helix</keyword>
<keyword evidence="1 6" id="KW-0645">Protease</keyword>
<evidence type="ECO:0000256" key="4">
    <source>
        <dbReference type="ARBA" id="ARBA00022833"/>
    </source>
</evidence>